<reference evidence="4" key="1">
    <citation type="submission" date="2022-03" db="EMBL/GenBank/DDBJ databases">
        <authorList>
            <person name="Sayadi A."/>
        </authorList>
    </citation>
    <scope>NUCLEOTIDE SEQUENCE</scope>
</reference>
<dbReference type="PROSITE" id="PS50025">
    <property type="entry name" value="LAM_G_DOMAIN"/>
    <property type="match status" value="2"/>
</dbReference>
<dbReference type="InterPro" id="IPR050372">
    <property type="entry name" value="Neurexin-related_CASP"/>
</dbReference>
<dbReference type="Proteomes" id="UP001152888">
    <property type="component" value="Unassembled WGS sequence"/>
</dbReference>
<dbReference type="PANTHER" id="PTHR15036">
    <property type="entry name" value="PIKACHURIN-LIKE PROTEIN"/>
    <property type="match status" value="1"/>
</dbReference>
<dbReference type="AlphaFoldDB" id="A0A9P0K481"/>
<evidence type="ECO:0000259" key="3">
    <source>
        <dbReference type="PROSITE" id="PS50025"/>
    </source>
</evidence>
<dbReference type="CDD" id="cd00110">
    <property type="entry name" value="LamG"/>
    <property type="match status" value="2"/>
</dbReference>
<gene>
    <name evidence="4" type="ORF">ACAOBT_LOCUS5525</name>
</gene>
<dbReference type="PANTHER" id="PTHR15036:SF67">
    <property type="entry name" value="LAMININ SUBUNIT ALPHA-LIKE PROTEIN"/>
    <property type="match status" value="1"/>
</dbReference>
<comment type="caution">
    <text evidence="4">The sequence shown here is derived from an EMBL/GenBank/DDBJ whole genome shotgun (WGS) entry which is preliminary data.</text>
</comment>
<feature type="signal peptide" evidence="2">
    <location>
        <begin position="1"/>
        <end position="18"/>
    </location>
</feature>
<feature type="chain" id="PRO_5040269471" description="Laminin G domain-containing protein" evidence="2">
    <location>
        <begin position="19"/>
        <end position="440"/>
    </location>
</feature>
<keyword evidence="5" id="KW-1185">Reference proteome</keyword>
<evidence type="ECO:0000256" key="2">
    <source>
        <dbReference type="SAM" id="SignalP"/>
    </source>
</evidence>
<organism evidence="4 5">
    <name type="scientific">Acanthoscelides obtectus</name>
    <name type="common">Bean weevil</name>
    <name type="synonym">Bruchus obtectus</name>
    <dbReference type="NCBI Taxonomy" id="200917"/>
    <lineage>
        <taxon>Eukaryota</taxon>
        <taxon>Metazoa</taxon>
        <taxon>Ecdysozoa</taxon>
        <taxon>Arthropoda</taxon>
        <taxon>Hexapoda</taxon>
        <taxon>Insecta</taxon>
        <taxon>Pterygota</taxon>
        <taxon>Neoptera</taxon>
        <taxon>Endopterygota</taxon>
        <taxon>Coleoptera</taxon>
        <taxon>Polyphaga</taxon>
        <taxon>Cucujiformia</taxon>
        <taxon>Chrysomeloidea</taxon>
        <taxon>Chrysomelidae</taxon>
        <taxon>Bruchinae</taxon>
        <taxon>Bruchini</taxon>
        <taxon>Acanthoscelides</taxon>
    </lineage>
</organism>
<protein>
    <recommendedName>
        <fullName evidence="3">Laminin G domain-containing protein</fullName>
    </recommendedName>
</protein>
<name>A0A9P0K481_ACAOB</name>
<feature type="domain" description="Laminin G" evidence="3">
    <location>
        <begin position="82"/>
        <end position="250"/>
    </location>
</feature>
<evidence type="ECO:0000313" key="4">
    <source>
        <dbReference type="EMBL" id="CAH1963974.1"/>
    </source>
</evidence>
<dbReference type="Pfam" id="PF02210">
    <property type="entry name" value="Laminin_G_2"/>
    <property type="match status" value="2"/>
</dbReference>
<dbReference type="SMART" id="SM00282">
    <property type="entry name" value="LamG"/>
    <property type="match status" value="2"/>
</dbReference>
<dbReference type="SUPFAM" id="SSF49899">
    <property type="entry name" value="Concanavalin A-like lectins/glucanases"/>
    <property type="match status" value="2"/>
</dbReference>
<evidence type="ECO:0000256" key="1">
    <source>
        <dbReference type="PROSITE-ProRule" id="PRU00122"/>
    </source>
</evidence>
<keyword evidence="2" id="KW-0732">Signal</keyword>
<accession>A0A9P0K481</accession>
<evidence type="ECO:0000313" key="5">
    <source>
        <dbReference type="Proteomes" id="UP001152888"/>
    </source>
</evidence>
<dbReference type="InterPro" id="IPR001791">
    <property type="entry name" value="Laminin_G"/>
</dbReference>
<feature type="domain" description="Laminin G" evidence="3">
    <location>
        <begin position="257"/>
        <end position="437"/>
    </location>
</feature>
<dbReference type="InterPro" id="IPR013320">
    <property type="entry name" value="ConA-like_dom_sf"/>
</dbReference>
<sequence length="440" mass="49172">MHPTHFLIFLCLTLLAKAGRGDGGNDFLRTSTEGARGVPPLSTLAPEVRRPVDTVPLTTPRPKLEGCALPLDPKRENEKEVGYRLGTQRYSRLKFSTPRGKYKKRFDFRLEFKTRESEGILFYSSNRDHNHYAAVYLEEGKVVFTFKGEEAVIIKSRFIYNDDTWHIVEFNRDQGNGKLVINEQLAEGSAQNPIHLELNVPFYMGGVDPDEYNLVQANLNTTSSFTGCIRNIQMNSFQFEPSETFGVIPCSENVELGSYFSGDPNTYVKLKERFKVGEVFNLKMDIKPRVISGVLAAAHGKKDYYVLELHNGHLQLTVENGKGPVTASFTADSPDHKYHLCDGQWHTIQAVKSKNVITLSVDSMFTSPKIGPAHSTSTDTGSALFLGGHRLIKKVRGIQSRTPYVGCVRNVTINDERVDLTMLPSTLISGNVDIGYCPTN</sequence>
<comment type="caution">
    <text evidence="1">Lacks conserved residue(s) required for the propagation of feature annotation.</text>
</comment>
<dbReference type="EMBL" id="CAKOFQ010006712">
    <property type="protein sequence ID" value="CAH1963974.1"/>
    <property type="molecule type" value="Genomic_DNA"/>
</dbReference>
<dbReference type="Gene3D" id="2.60.120.200">
    <property type="match status" value="2"/>
</dbReference>
<proteinExistence type="predicted"/>